<accession>A0A7U2F8B0</accession>
<dbReference type="AlphaFoldDB" id="A0A7U2F8B0"/>
<dbReference type="Proteomes" id="UP000663193">
    <property type="component" value="Chromosome 8"/>
</dbReference>
<protein>
    <submittedName>
        <fullName evidence="2">Uncharacterized protein</fullName>
    </submittedName>
</protein>
<feature type="compositionally biased region" description="Low complexity" evidence="1">
    <location>
        <begin position="64"/>
        <end position="77"/>
    </location>
</feature>
<keyword evidence="3" id="KW-1185">Reference proteome</keyword>
<evidence type="ECO:0000256" key="1">
    <source>
        <dbReference type="SAM" id="MobiDB-lite"/>
    </source>
</evidence>
<feature type="region of interest" description="Disordered" evidence="1">
    <location>
        <begin position="23"/>
        <end position="89"/>
    </location>
</feature>
<feature type="compositionally biased region" description="Low complexity" evidence="1">
    <location>
        <begin position="23"/>
        <end position="41"/>
    </location>
</feature>
<evidence type="ECO:0000313" key="2">
    <source>
        <dbReference type="EMBL" id="QRC98239.1"/>
    </source>
</evidence>
<sequence>MVSGASRLRRRPVLSACSKRFASSRPWSASASSGDSAGGTSPRAGWGGRRATGCSCWSWPGSQRRCCSGEARRSASARGRRGGQGGLPW</sequence>
<gene>
    <name evidence="2" type="ORF">JI435_411780</name>
</gene>
<evidence type="ECO:0000313" key="3">
    <source>
        <dbReference type="Proteomes" id="UP000663193"/>
    </source>
</evidence>
<name>A0A7U2F8B0_PHANO</name>
<dbReference type="VEuPathDB" id="FungiDB:JI435_411780"/>
<proteinExistence type="predicted"/>
<dbReference type="EMBL" id="CP069030">
    <property type="protein sequence ID" value="QRC98239.1"/>
    <property type="molecule type" value="Genomic_DNA"/>
</dbReference>
<organism evidence="2 3">
    <name type="scientific">Phaeosphaeria nodorum (strain SN15 / ATCC MYA-4574 / FGSC 10173)</name>
    <name type="common">Glume blotch fungus</name>
    <name type="synonym">Parastagonospora nodorum</name>
    <dbReference type="NCBI Taxonomy" id="321614"/>
    <lineage>
        <taxon>Eukaryota</taxon>
        <taxon>Fungi</taxon>
        <taxon>Dikarya</taxon>
        <taxon>Ascomycota</taxon>
        <taxon>Pezizomycotina</taxon>
        <taxon>Dothideomycetes</taxon>
        <taxon>Pleosporomycetidae</taxon>
        <taxon>Pleosporales</taxon>
        <taxon>Pleosporineae</taxon>
        <taxon>Phaeosphaeriaceae</taxon>
        <taxon>Parastagonospora</taxon>
    </lineage>
</organism>
<reference evidence="3" key="1">
    <citation type="journal article" date="2021" name="BMC Genomics">
        <title>Chromosome-level genome assembly and manually-curated proteome of model necrotroph Parastagonospora nodorum Sn15 reveals a genome-wide trove of candidate effector homologs, and redundancy of virulence-related functions within an accessory chromosome.</title>
        <authorList>
            <person name="Bertazzoni S."/>
            <person name="Jones D.A.B."/>
            <person name="Phan H.T."/>
            <person name="Tan K.-C."/>
            <person name="Hane J.K."/>
        </authorList>
    </citation>
    <scope>NUCLEOTIDE SEQUENCE [LARGE SCALE GENOMIC DNA]</scope>
    <source>
        <strain evidence="3">SN15 / ATCC MYA-4574 / FGSC 10173)</strain>
    </source>
</reference>